<keyword evidence="1" id="KW-0472">Membrane</keyword>
<dbReference type="Proteomes" id="UP001138997">
    <property type="component" value="Unassembled WGS sequence"/>
</dbReference>
<organism evidence="2 3">
    <name type="scientific">Kineosporia babensis</name>
    <dbReference type="NCBI Taxonomy" id="499548"/>
    <lineage>
        <taxon>Bacteria</taxon>
        <taxon>Bacillati</taxon>
        <taxon>Actinomycetota</taxon>
        <taxon>Actinomycetes</taxon>
        <taxon>Kineosporiales</taxon>
        <taxon>Kineosporiaceae</taxon>
        <taxon>Kineosporia</taxon>
    </lineage>
</organism>
<comment type="caution">
    <text evidence="2">The sequence shown here is derived from an EMBL/GenBank/DDBJ whole genome shotgun (WGS) entry which is preliminary data.</text>
</comment>
<feature type="transmembrane region" description="Helical" evidence="1">
    <location>
        <begin position="41"/>
        <end position="66"/>
    </location>
</feature>
<feature type="transmembrane region" description="Helical" evidence="1">
    <location>
        <begin position="174"/>
        <end position="193"/>
    </location>
</feature>
<sequence>MSSASRFAQIITDLLSPFHLVAFTVLVVACTESGLVAGLGWALLTLLFTPGVPLVLVLVGIRGGWWTDRHVHIREQRLWPMTGALASIVLGLTVLSLTGAPRAIGALVIAMTAGLTVTLAITTVWKISVHSAVAAGSAVCLGIQWGTFGAAIAVVLAAGVAWSRIELRAHTPGQVLAGAMVGAGVAAALFWPLSG</sequence>
<keyword evidence="1" id="KW-1133">Transmembrane helix</keyword>
<evidence type="ECO:0000313" key="3">
    <source>
        <dbReference type="Proteomes" id="UP001138997"/>
    </source>
</evidence>
<evidence type="ECO:0000313" key="2">
    <source>
        <dbReference type="EMBL" id="MCD5311787.1"/>
    </source>
</evidence>
<dbReference type="Gene3D" id="1.20.144.10">
    <property type="entry name" value="Phosphatidic acid phosphatase type 2/haloperoxidase"/>
    <property type="match status" value="1"/>
</dbReference>
<dbReference type="AlphaFoldDB" id="A0A9X1STG5"/>
<evidence type="ECO:0000256" key="1">
    <source>
        <dbReference type="SAM" id="Phobius"/>
    </source>
</evidence>
<dbReference type="RefSeq" id="WP_231441331.1">
    <property type="nucleotide sequence ID" value="NZ_JAJOMB010000005.1"/>
</dbReference>
<proteinExistence type="predicted"/>
<reference evidence="2" key="1">
    <citation type="submission" date="2021-11" db="EMBL/GenBank/DDBJ databases">
        <title>Streptomyces corallinus and Kineosporia corallina sp. nov., two new coral-derived marine actinobacteria.</title>
        <authorList>
            <person name="Buangrab K."/>
            <person name="Sutthacheep M."/>
            <person name="Yeemin T."/>
            <person name="Harunari E."/>
            <person name="Igarashi Y."/>
            <person name="Sripreechasak P."/>
            <person name="Kanchanasin P."/>
            <person name="Tanasupawat S."/>
            <person name="Phongsopitanun W."/>
        </authorList>
    </citation>
    <scope>NUCLEOTIDE SEQUENCE</scope>
    <source>
        <strain evidence="2">JCM 31032</strain>
    </source>
</reference>
<name>A0A9X1STG5_9ACTN</name>
<feature type="transmembrane region" description="Helical" evidence="1">
    <location>
        <begin position="7"/>
        <end position="29"/>
    </location>
</feature>
<dbReference type="EMBL" id="JAJOMB010000005">
    <property type="protein sequence ID" value="MCD5311787.1"/>
    <property type="molecule type" value="Genomic_DNA"/>
</dbReference>
<feature type="transmembrane region" description="Helical" evidence="1">
    <location>
        <begin position="78"/>
        <end position="97"/>
    </location>
</feature>
<protein>
    <submittedName>
        <fullName evidence="2">Phosphatase PAP2 family protein</fullName>
    </submittedName>
</protein>
<feature type="transmembrane region" description="Helical" evidence="1">
    <location>
        <begin position="132"/>
        <end position="162"/>
    </location>
</feature>
<dbReference type="InterPro" id="IPR036938">
    <property type="entry name" value="PAP2/HPO_sf"/>
</dbReference>
<feature type="transmembrane region" description="Helical" evidence="1">
    <location>
        <begin position="103"/>
        <end position="125"/>
    </location>
</feature>
<gene>
    <name evidence="2" type="ORF">LR394_12830</name>
</gene>
<accession>A0A9X1STG5</accession>
<dbReference type="PROSITE" id="PS51257">
    <property type="entry name" value="PROKAR_LIPOPROTEIN"/>
    <property type="match status" value="1"/>
</dbReference>
<keyword evidence="1" id="KW-0812">Transmembrane</keyword>
<keyword evidence="3" id="KW-1185">Reference proteome</keyword>
<dbReference type="SUPFAM" id="SSF48317">
    <property type="entry name" value="Acid phosphatase/Vanadium-dependent haloperoxidase"/>
    <property type="match status" value="1"/>
</dbReference>